<reference evidence="4 5" key="1">
    <citation type="submission" date="2024-02" db="EMBL/GenBank/DDBJ databases">
        <authorList>
            <person name="Chen Y."/>
            <person name="Shah S."/>
            <person name="Dougan E. K."/>
            <person name="Thang M."/>
            <person name="Chan C."/>
        </authorList>
    </citation>
    <scope>NUCLEOTIDE SEQUENCE [LARGE SCALE GENOMIC DNA]</scope>
</reference>
<evidence type="ECO:0000256" key="2">
    <source>
        <dbReference type="ARBA" id="ARBA00022737"/>
    </source>
</evidence>
<keyword evidence="3" id="KW-0472">Membrane</keyword>
<dbReference type="Proteomes" id="UP001642484">
    <property type="component" value="Unassembled WGS sequence"/>
</dbReference>
<comment type="caution">
    <text evidence="4">The sequence shown here is derived from an EMBL/GenBank/DDBJ whole genome shotgun (WGS) entry which is preliminary data.</text>
</comment>
<gene>
    <name evidence="4" type="ORF">CCMP2556_LOCUS39612</name>
</gene>
<dbReference type="SUPFAM" id="SSF50965">
    <property type="entry name" value="Galactose oxidase, central domain"/>
    <property type="match status" value="1"/>
</dbReference>
<keyword evidence="3" id="KW-1133">Transmembrane helix</keyword>
<keyword evidence="5" id="KW-1185">Reference proteome</keyword>
<proteinExistence type="predicted"/>
<evidence type="ECO:0000256" key="1">
    <source>
        <dbReference type="ARBA" id="ARBA00022441"/>
    </source>
</evidence>
<keyword evidence="2" id="KW-0677">Repeat</keyword>
<sequence length="205" mass="22037">MAWSSAAGGLYVFGGSGGSYRYLNDLYLYVVEATQWHHIPNNWQAPSPRSGHAMAWSSAAGGLYVFGGSDDIGRGAAHNDIFFLPEVNVTVAVAPVDVGQKDIIVPAVAISSGAFFLLLTFCAFYKRQLRLKEAASKLKKDLELNNPLAIKNFFLYSVSKQTPVNLVIFLCAKERGPICIAYKDVLFSARLGTLGEVIGSVGGGI</sequence>
<accession>A0ABP0Q189</accession>
<evidence type="ECO:0000313" key="5">
    <source>
        <dbReference type="Proteomes" id="UP001642484"/>
    </source>
</evidence>
<organism evidence="4 5">
    <name type="scientific">Durusdinium trenchii</name>
    <dbReference type="NCBI Taxonomy" id="1381693"/>
    <lineage>
        <taxon>Eukaryota</taxon>
        <taxon>Sar</taxon>
        <taxon>Alveolata</taxon>
        <taxon>Dinophyceae</taxon>
        <taxon>Suessiales</taxon>
        <taxon>Symbiodiniaceae</taxon>
        <taxon>Durusdinium</taxon>
    </lineage>
</organism>
<dbReference type="Gene3D" id="2.120.10.80">
    <property type="entry name" value="Kelch-type beta propeller"/>
    <property type="match status" value="1"/>
</dbReference>
<dbReference type="PANTHER" id="PTHR46093:SF18">
    <property type="entry name" value="FIBRONECTIN TYPE-III DOMAIN-CONTAINING PROTEIN"/>
    <property type="match status" value="1"/>
</dbReference>
<protein>
    <submittedName>
        <fullName evidence="4">Uncharacterized protein</fullName>
    </submittedName>
</protein>
<evidence type="ECO:0000256" key="3">
    <source>
        <dbReference type="SAM" id="Phobius"/>
    </source>
</evidence>
<dbReference type="PANTHER" id="PTHR46093">
    <property type="entry name" value="ACYL-COA-BINDING DOMAIN-CONTAINING PROTEIN 5"/>
    <property type="match status" value="1"/>
</dbReference>
<feature type="transmembrane region" description="Helical" evidence="3">
    <location>
        <begin position="103"/>
        <end position="125"/>
    </location>
</feature>
<name>A0ABP0Q189_9DINO</name>
<dbReference type="InterPro" id="IPR015915">
    <property type="entry name" value="Kelch-typ_b-propeller"/>
</dbReference>
<keyword evidence="3" id="KW-0812">Transmembrane</keyword>
<dbReference type="InterPro" id="IPR011043">
    <property type="entry name" value="Gal_Oxase/kelch_b-propeller"/>
</dbReference>
<keyword evidence="1" id="KW-0880">Kelch repeat</keyword>
<evidence type="ECO:0000313" key="4">
    <source>
        <dbReference type="EMBL" id="CAK9080784.1"/>
    </source>
</evidence>
<dbReference type="EMBL" id="CAXAMN010023780">
    <property type="protein sequence ID" value="CAK9080784.1"/>
    <property type="molecule type" value="Genomic_DNA"/>
</dbReference>
<dbReference type="Pfam" id="PF24681">
    <property type="entry name" value="Kelch_KLHDC2_KLHL20_DRC7"/>
    <property type="match status" value="1"/>
</dbReference>